<evidence type="ECO:0000313" key="4">
    <source>
        <dbReference type="Proteomes" id="UP000807353"/>
    </source>
</evidence>
<evidence type="ECO:0000313" key="3">
    <source>
        <dbReference type="EMBL" id="KAF9460245.1"/>
    </source>
</evidence>
<keyword evidence="2" id="KW-1133">Transmembrane helix</keyword>
<protein>
    <submittedName>
        <fullName evidence="3">Uncharacterized protein</fullName>
    </submittedName>
</protein>
<keyword evidence="4" id="KW-1185">Reference proteome</keyword>
<organism evidence="3 4">
    <name type="scientific">Collybia nuda</name>
    <dbReference type="NCBI Taxonomy" id="64659"/>
    <lineage>
        <taxon>Eukaryota</taxon>
        <taxon>Fungi</taxon>
        <taxon>Dikarya</taxon>
        <taxon>Basidiomycota</taxon>
        <taxon>Agaricomycotina</taxon>
        <taxon>Agaricomycetes</taxon>
        <taxon>Agaricomycetidae</taxon>
        <taxon>Agaricales</taxon>
        <taxon>Tricholomatineae</taxon>
        <taxon>Clitocybaceae</taxon>
        <taxon>Collybia</taxon>
    </lineage>
</organism>
<feature type="transmembrane region" description="Helical" evidence="2">
    <location>
        <begin position="32"/>
        <end position="55"/>
    </location>
</feature>
<feature type="compositionally biased region" description="Low complexity" evidence="1">
    <location>
        <begin position="63"/>
        <end position="72"/>
    </location>
</feature>
<feature type="region of interest" description="Disordered" evidence="1">
    <location>
        <begin position="60"/>
        <end position="95"/>
    </location>
</feature>
<comment type="caution">
    <text evidence="3">The sequence shown here is derived from an EMBL/GenBank/DDBJ whole genome shotgun (WGS) entry which is preliminary data.</text>
</comment>
<dbReference type="EMBL" id="MU150302">
    <property type="protein sequence ID" value="KAF9460245.1"/>
    <property type="molecule type" value="Genomic_DNA"/>
</dbReference>
<dbReference type="Proteomes" id="UP000807353">
    <property type="component" value="Unassembled WGS sequence"/>
</dbReference>
<evidence type="ECO:0000256" key="1">
    <source>
        <dbReference type="SAM" id="MobiDB-lite"/>
    </source>
</evidence>
<accession>A0A9P5Y0R8</accession>
<proteinExistence type="predicted"/>
<evidence type="ECO:0000256" key="2">
    <source>
        <dbReference type="SAM" id="Phobius"/>
    </source>
</evidence>
<keyword evidence="2" id="KW-0812">Transmembrane</keyword>
<keyword evidence="2" id="KW-0472">Membrane</keyword>
<dbReference type="AlphaFoldDB" id="A0A9P5Y0R8"/>
<feature type="compositionally biased region" description="Polar residues" evidence="1">
    <location>
        <begin position="86"/>
        <end position="95"/>
    </location>
</feature>
<sequence>MIITSTQTYIAMIPPSTSALHTGAAAKVSTGAIVPCVISATIAILALSLVARCIIRRHRQQRQQENSQNINIYPFSGPDMPPTRAHSISATGTKV</sequence>
<gene>
    <name evidence="3" type="ORF">BDZ94DRAFT_1311701</name>
</gene>
<name>A0A9P5Y0R8_9AGAR</name>
<reference evidence="3" key="1">
    <citation type="submission" date="2020-11" db="EMBL/GenBank/DDBJ databases">
        <authorList>
            <consortium name="DOE Joint Genome Institute"/>
            <person name="Ahrendt S."/>
            <person name="Riley R."/>
            <person name="Andreopoulos W."/>
            <person name="Labutti K."/>
            <person name="Pangilinan J."/>
            <person name="Ruiz-Duenas F.J."/>
            <person name="Barrasa J.M."/>
            <person name="Sanchez-Garcia M."/>
            <person name="Camarero S."/>
            <person name="Miyauchi S."/>
            <person name="Serrano A."/>
            <person name="Linde D."/>
            <person name="Babiker R."/>
            <person name="Drula E."/>
            <person name="Ayuso-Fernandez I."/>
            <person name="Pacheco R."/>
            <person name="Padilla G."/>
            <person name="Ferreira P."/>
            <person name="Barriuso J."/>
            <person name="Kellner H."/>
            <person name="Castanera R."/>
            <person name="Alfaro M."/>
            <person name="Ramirez L."/>
            <person name="Pisabarro A.G."/>
            <person name="Kuo A."/>
            <person name="Tritt A."/>
            <person name="Lipzen A."/>
            <person name="He G."/>
            <person name="Yan M."/>
            <person name="Ng V."/>
            <person name="Cullen D."/>
            <person name="Martin F."/>
            <person name="Rosso M.-N."/>
            <person name="Henrissat B."/>
            <person name="Hibbett D."/>
            <person name="Martinez A.T."/>
            <person name="Grigoriev I.V."/>
        </authorList>
    </citation>
    <scope>NUCLEOTIDE SEQUENCE</scope>
    <source>
        <strain evidence="3">CBS 247.69</strain>
    </source>
</reference>